<organism evidence="1 2">
    <name type="scientific">Saccharopolyspora griseoalba</name>
    <dbReference type="NCBI Taxonomy" id="1431848"/>
    <lineage>
        <taxon>Bacteria</taxon>
        <taxon>Bacillati</taxon>
        <taxon>Actinomycetota</taxon>
        <taxon>Actinomycetes</taxon>
        <taxon>Pseudonocardiales</taxon>
        <taxon>Pseudonocardiaceae</taxon>
        <taxon>Saccharopolyspora</taxon>
    </lineage>
</organism>
<name>A0ABW2LTB0_9PSEU</name>
<evidence type="ECO:0000313" key="2">
    <source>
        <dbReference type="Proteomes" id="UP001596504"/>
    </source>
</evidence>
<proteinExistence type="predicted"/>
<comment type="caution">
    <text evidence="1">The sequence shown here is derived from an EMBL/GenBank/DDBJ whole genome shotgun (WGS) entry which is preliminary data.</text>
</comment>
<dbReference type="EMBL" id="JBHTCJ010000021">
    <property type="protein sequence ID" value="MFC7344860.1"/>
    <property type="molecule type" value="Genomic_DNA"/>
</dbReference>
<accession>A0ABW2LTB0</accession>
<dbReference type="RefSeq" id="WP_380673060.1">
    <property type="nucleotide sequence ID" value="NZ_JBHTCJ010000021.1"/>
</dbReference>
<reference evidence="2" key="1">
    <citation type="journal article" date="2019" name="Int. J. Syst. Evol. Microbiol.">
        <title>The Global Catalogue of Microorganisms (GCM) 10K type strain sequencing project: providing services to taxonomists for standard genome sequencing and annotation.</title>
        <authorList>
            <consortium name="The Broad Institute Genomics Platform"/>
            <consortium name="The Broad Institute Genome Sequencing Center for Infectious Disease"/>
            <person name="Wu L."/>
            <person name="Ma J."/>
        </authorList>
    </citation>
    <scope>NUCLEOTIDE SEQUENCE [LARGE SCALE GENOMIC DNA]</scope>
    <source>
        <strain evidence="2">WLHS5</strain>
    </source>
</reference>
<sequence>MEDDELVLMNTRVPRAWREAWGRLLKQQGTDRSTRIRELMRADLQTCDNADARAALQEGEEVLAHLAARKRLGRPPEPSSTAAAAVDEVQDAAMRYAREHFPRASNHHRAAFANAMCAALTGCAGGYGGPSVREHAAARVIAGRRLSWEAALEVLADPDGVIFGPITDLHRYCWETEHHFDDDPEDRKLIEGQ</sequence>
<evidence type="ECO:0000313" key="1">
    <source>
        <dbReference type="EMBL" id="MFC7344860.1"/>
    </source>
</evidence>
<dbReference type="Proteomes" id="UP001596504">
    <property type="component" value="Unassembled WGS sequence"/>
</dbReference>
<keyword evidence="2" id="KW-1185">Reference proteome</keyword>
<gene>
    <name evidence="1" type="ORF">ACFQRI_25910</name>
</gene>
<protein>
    <submittedName>
        <fullName evidence="1">Uncharacterized protein</fullName>
    </submittedName>
</protein>